<dbReference type="OrthoDB" id="5403729at2759"/>
<dbReference type="Pfam" id="PF07426">
    <property type="entry name" value="Dynactin_p22"/>
    <property type="match status" value="1"/>
</dbReference>
<proteinExistence type="predicted"/>
<dbReference type="EMBL" id="SWKV01000078">
    <property type="protein sequence ID" value="KAF3033644.1"/>
    <property type="molecule type" value="Genomic_DNA"/>
</dbReference>
<gene>
    <name evidence="1" type="ORF">E8E12_005151</name>
</gene>
<keyword evidence="2" id="KW-1185">Reference proteome</keyword>
<dbReference type="Proteomes" id="UP000758155">
    <property type="component" value="Unassembled WGS sequence"/>
</dbReference>
<dbReference type="GO" id="GO:0061640">
    <property type="term" value="P:cytoskeleton-dependent cytokinesis"/>
    <property type="evidence" value="ECO:0007669"/>
    <property type="project" value="InterPro"/>
</dbReference>
<comment type="caution">
    <text evidence="1">The sequence shown here is derived from an EMBL/GenBank/DDBJ whole genome shotgun (WGS) entry which is preliminary data.</text>
</comment>
<protein>
    <submittedName>
        <fullName evidence="1">Uncharacterized protein</fullName>
    </submittedName>
</protein>
<accession>A0A9P5BX46</accession>
<dbReference type="AlphaFoldDB" id="A0A9P5BX46"/>
<name>A0A9P5BX46_9PLEO</name>
<evidence type="ECO:0000313" key="2">
    <source>
        <dbReference type="Proteomes" id="UP000758155"/>
    </source>
</evidence>
<evidence type="ECO:0000313" key="1">
    <source>
        <dbReference type="EMBL" id="KAF3033644.1"/>
    </source>
</evidence>
<reference evidence="1" key="1">
    <citation type="submission" date="2019-04" db="EMBL/GenBank/DDBJ databases">
        <title>Sequencing of skin fungus with MAO and IRED activity.</title>
        <authorList>
            <person name="Marsaioli A.J."/>
            <person name="Bonatto J.M.C."/>
            <person name="Reis Junior O."/>
        </authorList>
    </citation>
    <scope>NUCLEOTIDE SEQUENCE</scope>
    <source>
        <strain evidence="1">28M1</strain>
    </source>
</reference>
<dbReference type="InterPro" id="IPR009991">
    <property type="entry name" value="DCTN3"/>
</dbReference>
<sequence>MNDYDEAVLFTFSLLESRLARLEYLLSGPPSPPHNNNVKPQTIPERIHAIEHSLAQLAGKTSLLDSVNELLSKYKDVLTPPPTTRTTAPLTSAQKSAVVIDRATSISTVASQLTSLHDSSIPSTDGFVKLAALRPRIAEAERRQLEQALKIAELRRRSGM</sequence>
<dbReference type="GO" id="GO:0005869">
    <property type="term" value="C:dynactin complex"/>
    <property type="evidence" value="ECO:0007669"/>
    <property type="project" value="InterPro"/>
</dbReference>
<organism evidence="1 2">
    <name type="scientific">Didymella heteroderae</name>
    <dbReference type="NCBI Taxonomy" id="1769908"/>
    <lineage>
        <taxon>Eukaryota</taxon>
        <taxon>Fungi</taxon>
        <taxon>Dikarya</taxon>
        <taxon>Ascomycota</taxon>
        <taxon>Pezizomycotina</taxon>
        <taxon>Dothideomycetes</taxon>
        <taxon>Pleosporomycetidae</taxon>
        <taxon>Pleosporales</taxon>
        <taxon>Pleosporineae</taxon>
        <taxon>Didymellaceae</taxon>
        <taxon>Didymella</taxon>
    </lineage>
</organism>